<dbReference type="InterPro" id="IPR008854">
    <property type="entry name" value="TPMT"/>
</dbReference>
<reference evidence="5 6" key="1">
    <citation type="journal article" date="2020" name="Nat. Food">
        <title>A phased Vanilla planifolia genome enables genetic improvement of flavour and production.</title>
        <authorList>
            <person name="Hasing T."/>
            <person name="Tang H."/>
            <person name="Brym M."/>
            <person name="Khazi F."/>
            <person name="Huang T."/>
            <person name="Chambers A.H."/>
        </authorList>
    </citation>
    <scope>NUCLEOTIDE SEQUENCE [LARGE SCALE GENOMIC DNA]</scope>
    <source>
        <tissue evidence="5">Leaf</tissue>
    </source>
</reference>
<dbReference type="PANTHER" id="PTHR32183">
    <property type="match status" value="1"/>
</dbReference>
<dbReference type="OrthoDB" id="985902at2759"/>
<dbReference type="Proteomes" id="UP000636800">
    <property type="component" value="Chromosome 5"/>
</dbReference>
<evidence type="ECO:0008006" key="7">
    <source>
        <dbReference type="Google" id="ProtNLM"/>
    </source>
</evidence>
<gene>
    <name evidence="5" type="ORF">HPP92_011584</name>
</gene>
<dbReference type="InterPro" id="IPR029063">
    <property type="entry name" value="SAM-dependent_MTases_sf"/>
</dbReference>
<protein>
    <recommendedName>
        <fullName evidence="7">Thiol methyltransferase 2</fullName>
    </recommendedName>
</protein>
<comment type="caution">
    <text evidence="5">The sequence shown here is derived from an EMBL/GenBank/DDBJ whole genome shotgun (WGS) entry which is preliminary data.</text>
</comment>
<evidence type="ECO:0000313" key="5">
    <source>
        <dbReference type="EMBL" id="KAG0480726.1"/>
    </source>
</evidence>
<organism evidence="5 6">
    <name type="scientific">Vanilla planifolia</name>
    <name type="common">Vanilla</name>
    <dbReference type="NCBI Taxonomy" id="51239"/>
    <lineage>
        <taxon>Eukaryota</taxon>
        <taxon>Viridiplantae</taxon>
        <taxon>Streptophyta</taxon>
        <taxon>Embryophyta</taxon>
        <taxon>Tracheophyta</taxon>
        <taxon>Spermatophyta</taxon>
        <taxon>Magnoliopsida</taxon>
        <taxon>Liliopsida</taxon>
        <taxon>Asparagales</taxon>
        <taxon>Orchidaceae</taxon>
        <taxon>Vanilloideae</taxon>
        <taxon>Vanilleae</taxon>
        <taxon>Vanilla</taxon>
    </lineage>
</organism>
<evidence type="ECO:0000256" key="4">
    <source>
        <dbReference type="ARBA" id="ARBA00022691"/>
    </source>
</evidence>
<evidence type="ECO:0000256" key="3">
    <source>
        <dbReference type="ARBA" id="ARBA00022679"/>
    </source>
</evidence>
<dbReference type="GO" id="GO:0032259">
    <property type="term" value="P:methylation"/>
    <property type="evidence" value="ECO:0007669"/>
    <property type="project" value="UniProtKB-KW"/>
</dbReference>
<keyword evidence="6" id="KW-1185">Reference proteome</keyword>
<name>A0A835QVZ2_VANPL</name>
<evidence type="ECO:0000256" key="1">
    <source>
        <dbReference type="ARBA" id="ARBA00022553"/>
    </source>
</evidence>
<dbReference type="SUPFAM" id="SSF53335">
    <property type="entry name" value="S-adenosyl-L-methionine-dependent methyltransferases"/>
    <property type="match status" value="1"/>
</dbReference>
<dbReference type="PANTHER" id="PTHR32183:SF11">
    <property type="entry name" value="THIOL METHYLTRANSFERASE 2-RELATED"/>
    <property type="match status" value="1"/>
</dbReference>
<keyword evidence="1" id="KW-0597">Phosphoprotein</keyword>
<dbReference type="GO" id="GO:0008757">
    <property type="term" value="F:S-adenosylmethionine-dependent methyltransferase activity"/>
    <property type="evidence" value="ECO:0007669"/>
    <property type="project" value="InterPro"/>
</dbReference>
<dbReference type="AlphaFoldDB" id="A0A835QVZ2"/>
<dbReference type="PROSITE" id="PS51585">
    <property type="entry name" value="SAM_MT_TPMT"/>
    <property type="match status" value="1"/>
</dbReference>
<dbReference type="EMBL" id="JADCNL010000005">
    <property type="protein sequence ID" value="KAG0480726.1"/>
    <property type="molecule type" value="Genomic_DNA"/>
</dbReference>
<dbReference type="Pfam" id="PF05724">
    <property type="entry name" value="TPMT"/>
    <property type="match status" value="1"/>
</dbReference>
<keyword evidence="4" id="KW-0949">S-adenosyl-L-methionine</keyword>
<keyword evidence="3" id="KW-0808">Transferase</keyword>
<dbReference type="Gene3D" id="3.40.50.150">
    <property type="entry name" value="Vaccinia Virus protein VP39"/>
    <property type="match status" value="1"/>
</dbReference>
<accession>A0A835QVZ2</accession>
<evidence type="ECO:0000313" key="6">
    <source>
        <dbReference type="Proteomes" id="UP000636800"/>
    </source>
</evidence>
<dbReference type="CDD" id="cd02440">
    <property type="entry name" value="AdoMet_MTases"/>
    <property type="match status" value="1"/>
</dbReference>
<sequence length="218" mass="24502">MLVLGFVRRWTLGNLASCVRTQRMAANRNSSDTVDSTGGDDKEFINAKLNPLVRRVRQHFSSDSIDGWERCWEEGLTPWDLGQATPIITNLVQTGKFPRGRALVPGCGSGYDVVAMATPERYVVGLDISSIAIKKANEWSSSLPNSSYFEFIAEDFFSWSPDALFDVIFDYTFFCAIHPTMRLAWAKKVSELLKPTGELITLMYLFVDQKGDHHTAHL</sequence>
<proteinExistence type="predicted"/>
<keyword evidence="2" id="KW-0489">Methyltransferase</keyword>
<evidence type="ECO:0000256" key="2">
    <source>
        <dbReference type="ARBA" id="ARBA00022603"/>
    </source>
</evidence>